<gene>
    <name evidence="1" type="ORF">DR999_PMT08530</name>
</gene>
<accession>A0A4D9EB28</accession>
<dbReference type="Proteomes" id="UP000297703">
    <property type="component" value="Unassembled WGS sequence"/>
</dbReference>
<proteinExistence type="predicted"/>
<name>A0A4D9EB28_9SAUR</name>
<evidence type="ECO:0000313" key="2">
    <source>
        <dbReference type="Proteomes" id="UP000297703"/>
    </source>
</evidence>
<protein>
    <submittedName>
        <fullName evidence="1">Extracellular sulfatase Sulf-2</fullName>
    </submittedName>
</protein>
<evidence type="ECO:0000313" key="1">
    <source>
        <dbReference type="EMBL" id="TFK08511.1"/>
    </source>
</evidence>
<organism evidence="1 2">
    <name type="scientific">Platysternon megacephalum</name>
    <name type="common">big-headed turtle</name>
    <dbReference type="NCBI Taxonomy" id="55544"/>
    <lineage>
        <taxon>Eukaryota</taxon>
        <taxon>Metazoa</taxon>
        <taxon>Chordata</taxon>
        <taxon>Craniata</taxon>
        <taxon>Vertebrata</taxon>
        <taxon>Euteleostomi</taxon>
        <taxon>Archelosauria</taxon>
        <taxon>Testudinata</taxon>
        <taxon>Testudines</taxon>
        <taxon>Cryptodira</taxon>
        <taxon>Durocryptodira</taxon>
        <taxon>Testudinoidea</taxon>
        <taxon>Platysternidae</taxon>
        <taxon>Platysternon</taxon>
    </lineage>
</organism>
<sequence length="106" mass="11805">MGRCLKMKTLHTNTCLILQKKKNILLLQTASKDPKQQKLSFCKLPDQLLQSEVESQELPLNSASMNLPLCQGLNQENDLCSTSEVAPVVMADDISRESLLETSTNE</sequence>
<comment type="caution">
    <text evidence="1">The sequence shown here is derived from an EMBL/GenBank/DDBJ whole genome shotgun (WGS) entry which is preliminary data.</text>
</comment>
<keyword evidence="2" id="KW-1185">Reference proteome</keyword>
<reference evidence="1 2" key="1">
    <citation type="submission" date="2019-04" db="EMBL/GenBank/DDBJ databases">
        <title>Draft genome of the big-headed turtle Platysternon megacephalum.</title>
        <authorList>
            <person name="Gong S."/>
        </authorList>
    </citation>
    <scope>NUCLEOTIDE SEQUENCE [LARGE SCALE GENOMIC DNA]</scope>
    <source>
        <strain evidence="1">DO16091913</strain>
        <tissue evidence="1">Muscle</tissue>
    </source>
</reference>
<reference evidence="1 2" key="2">
    <citation type="submission" date="2019-04" db="EMBL/GenBank/DDBJ databases">
        <title>The genome sequence of big-headed turtle.</title>
        <authorList>
            <person name="Gong S."/>
        </authorList>
    </citation>
    <scope>NUCLEOTIDE SEQUENCE [LARGE SCALE GENOMIC DNA]</scope>
    <source>
        <strain evidence="1">DO16091913</strain>
        <tissue evidence="1">Muscle</tissue>
    </source>
</reference>
<dbReference type="AlphaFoldDB" id="A0A4D9EB28"/>
<dbReference type="EMBL" id="QXTE01000068">
    <property type="protein sequence ID" value="TFK08511.1"/>
    <property type="molecule type" value="Genomic_DNA"/>
</dbReference>